<dbReference type="EMBL" id="CP045893">
    <property type="protein sequence ID" value="QQP54195.1"/>
    <property type="molecule type" value="Genomic_DNA"/>
</dbReference>
<organism evidence="1 2">
    <name type="scientific">Caligus rogercresseyi</name>
    <name type="common">Sea louse</name>
    <dbReference type="NCBI Taxonomy" id="217165"/>
    <lineage>
        <taxon>Eukaryota</taxon>
        <taxon>Metazoa</taxon>
        <taxon>Ecdysozoa</taxon>
        <taxon>Arthropoda</taxon>
        <taxon>Crustacea</taxon>
        <taxon>Multicrustacea</taxon>
        <taxon>Hexanauplia</taxon>
        <taxon>Copepoda</taxon>
        <taxon>Siphonostomatoida</taxon>
        <taxon>Caligidae</taxon>
        <taxon>Caligus</taxon>
    </lineage>
</organism>
<evidence type="ECO:0000313" key="1">
    <source>
        <dbReference type="EMBL" id="QQP54195.1"/>
    </source>
</evidence>
<sequence>ISYKYVSSNGPSGFVGQYHDGSLGFKSTTNGPWVLLATTTTYWVFKPITNGQT</sequence>
<protein>
    <submittedName>
        <fullName evidence="1">Uncharacterized protein</fullName>
    </submittedName>
</protein>
<feature type="non-terminal residue" evidence="1">
    <location>
        <position position="1"/>
    </location>
</feature>
<reference evidence="2" key="1">
    <citation type="submission" date="2021-01" db="EMBL/GenBank/DDBJ databases">
        <title>Caligus Genome Assembly.</title>
        <authorList>
            <person name="Gallardo-Escarate C."/>
        </authorList>
    </citation>
    <scope>NUCLEOTIDE SEQUENCE [LARGE SCALE GENOMIC DNA]</scope>
</reference>
<dbReference type="AlphaFoldDB" id="A0A7T8KDZ9"/>
<gene>
    <name evidence="1" type="ORF">FKW44_006947</name>
</gene>
<feature type="non-terminal residue" evidence="1">
    <location>
        <position position="53"/>
    </location>
</feature>
<accession>A0A7T8KDZ9</accession>
<proteinExistence type="predicted"/>
<keyword evidence="2" id="KW-1185">Reference proteome</keyword>
<dbReference type="Proteomes" id="UP000595437">
    <property type="component" value="Chromosome 4"/>
</dbReference>
<name>A0A7T8KDZ9_CALRO</name>
<evidence type="ECO:0000313" key="2">
    <source>
        <dbReference type="Proteomes" id="UP000595437"/>
    </source>
</evidence>